<dbReference type="Proteomes" id="UP000015464">
    <property type="component" value="Unassembled WGS sequence"/>
</dbReference>
<dbReference type="eggNOG" id="ENOG502SCT1">
    <property type="taxonomic scope" value="Eukaryota"/>
</dbReference>
<dbReference type="OrthoDB" id="20835at2759"/>
<dbReference type="HOGENOM" id="CLU_103523_3_0_1"/>
<dbReference type="EMBL" id="KE546990">
    <property type="protein sequence ID" value="EPY52166.1"/>
    <property type="molecule type" value="Genomic_DNA"/>
</dbReference>
<dbReference type="RefSeq" id="XP_013023549.1">
    <property type="nucleotide sequence ID" value="XM_013168095.1"/>
</dbReference>
<evidence type="ECO:0000313" key="3">
    <source>
        <dbReference type="Proteomes" id="UP000015464"/>
    </source>
</evidence>
<reference evidence="2 3" key="1">
    <citation type="journal article" date="2011" name="Science">
        <title>Comparative functional genomics of the fission yeasts.</title>
        <authorList>
            <person name="Rhind N."/>
            <person name="Chen Z."/>
            <person name="Yassour M."/>
            <person name="Thompson D.A."/>
            <person name="Haas B.J."/>
            <person name="Habib N."/>
            <person name="Wapinski I."/>
            <person name="Roy S."/>
            <person name="Lin M.F."/>
            <person name="Heiman D.I."/>
            <person name="Young S.K."/>
            <person name="Furuya K."/>
            <person name="Guo Y."/>
            <person name="Pidoux A."/>
            <person name="Chen H.M."/>
            <person name="Robbertse B."/>
            <person name="Goldberg J.M."/>
            <person name="Aoki K."/>
            <person name="Bayne E.H."/>
            <person name="Berlin A.M."/>
            <person name="Desjardins C.A."/>
            <person name="Dobbs E."/>
            <person name="Dukaj L."/>
            <person name="Fan L."/>
            <person name="FitzGerald M.G."/>
            <person name="French C."/>
            <person name="Gujja S."/>
            <person name="Hansen K."/>
            <person name="Keifenheim D."/>
            <person name="Levin J.Z."/>
            <person name="Mosher R.A."/>
            <person name="Mueller C.A."/>
            <person name="Pfiffner J."/>
            <person name="Priest M."/>
            <person name="Russ C."/>
            <person name="Smialowska A."/>
            <person name="Swoboda P."/>
            <person name="Sykes S.M."/>
            <person name="Vaughn M."/>
            <person name="Vengrova S."/>
            <person name="Yoder R."/>
            <person name="Zeng Q."/>
            <person name="Allshire R."/>
            <person name="Baulcombe D."/>
            <person name="Birren B.W."/>
            <person name="Brown W."/>
            <person name="Ekwall K."/>
            <person name="Kellis M."/>
            <person name="Leatherwood J."/>
            <person name="Levin H."/>
            <person name="Margalit H."/>
            <person name="Martienssen R."/>
            <person name="Nieduszynski C.A."/>
            <person name="Spatafora J.W."/>
            <person name="Friedman N."/>
            <person name="Dalgaard J.Z."/>
            <person name="Baumann P."/>
            <person name="Niki H."/>
            <person name="Regev A."/>
            <person name="Nusbaum C."/>
        </authorList>
    </citation>
    <scope>NUCLEOTIDE SEQUENCE [LARGE SCALE GENOMIC DNA]</scope>
    <source>
        <strain evidence="3">OY26 / ATCC MYA-4695 / CBS 11777 / NBRC 106824 / NRRL Y48691</strain>
    </source>
</reference>
<dbReference type="PANTHER" id="PTHR34066:SF1">
    <property type="entry name" value="DUF1764 FAMILY PROTEIN"/>
    <property type="match status" value="1"/>
</dbReference>
<dbReference type="Pfam" id="PF08576">
    <property type="entry name" value="DUF1764"/>
    <property type="match status" value="1"/>
</dbReference>
<dbReference type="AlphaFoldDB" id="S9XEF3"/>
<evidence type="ECO:0008006" key="4">
    <source>
        <dbReference type="Google" id="ProtNLM"/>
    </source>
</evidence>
<sequence length="109" mass="12423">MEIDDIFSQKKAQPKEQGPVEKEQNQQEPKKPENARSSKPKKNVNKEDDLFLDPKGASGRKRTEEGFLVYDEDELKMGKGGTTPLCPFDCECCKEILKVSCVLHYTNFL</sequence>
<protein>
    <recommendedName>
        <fullName evidence="4">DUF1764 family protein</fullName>
    </recommendedName>
</protein>
<keyword evidence="3" id="KW-1185">Reference proteome</keyword>
<accession>S9XEF3</accession>
<dbReference type="GeneID" id="25039136"/>
<dbReference type="PANTHER" id="PTHR34066">
    <property type="entry name" value="GROWTH FACTOR 2"/>
    <property type="match status" value="1"/>
</dbReference>
<evidence type="ECO:0000313" key="2">
    <source>
        <dbReference type="EMBL" id="EPY52166.1"/>
    </source>
</evidence>
<dbReference type="OMA" id="NLCPFDC"/>
<dbReference type="InterPro" id="IPR013885">
    <property type="entry name" value="DUF1764_euk"/>
</dbReference>
<proteinExistence type="predicted"/>
<gene>
    <name evidence="2" type="ORF">SPOG_04823</name>
</gene>
<name>S9XEF3_SCHCR</name>
<evidence type="ECO:0000256" key="1">
    <source>
        <dbReference type="SAM" id="MobiDB-lite"/>
    </source>
</evidence>
<organism evidence="2 3">
    <name type="scientific">Schizosaccharomyces cryophilus (strain OY26 / ATCC MYA-4695 / CBS 11777 / NBRC 106824 / NRRL Y48691)</name>
    <name type="common">Fission yeast</name>
    <dbReference type="NCBI Taxonomy" id="653667"/>
    <lineage>
        <taxon>Eukaryota</taxon>
        <taxon>Fungi</taxon>
        <taxon>Dikarya</taxon>
        <taxon>Ascomycota</taxon>
        <taxon>Taphrinomycotina</taxon>
        <taxon>Schizosaccharomycetes</taxon>
        <taxon>Schizosaccharomycetales</taxon>
        <taxon>Schizosaccharomycetaceae</taxon>
        <taxon>Schizosaccharomyces</taxon>
    </lineage>
</organism>
<feature type="compositionally biased region" description="Basic and acidic residues" evidence="1">
    <location>
        <begin position="18"/>
        <end position="36"/>
    </location>
</feature>
<feature type="region of interest" description="Disordered" evidence="1">
    <location>
        <begin position="1"/>
        <end position="64"/>
    </location>
</feature>